<evidence type="ECO:0000313" key="2">
    <source>
        <dbReference type="EMBL" id="ORX56986.1"/>
    </source>
</evidence>
<accession>A0A1X2GM55</accession>
<protein>
    <submittedName>
        <fullName evidence="2">Uncharacterized protein</fullName>
    </submittedName>
</protein>
<reference evidence="2 3" key="1">
    <citation type="submission" date="2016-07" db="EMBL/GenBank/DDBJ databases">
        <title>Pervasive Adenine N6-methylation of Active Genes in Fungi.</title>
        <authorList>
            <consortium name="DOE Joint Genome Institute"/>
            <person name="Mondo S.J."/>
            <person name="Dannebaum R.O."/>
            <person name="Kuo R.C."/>
            <person name="Labutti K."/>
            <person name="Haridas S."/>
            <person name="Kuo A."/>
            <person name="Salamov A."/>
            <person name="Ahrendt S.R."/>
            <person name="Lipzen A."/>
            <person name="Sullivan W."/>
            <person name="Andreopoulos W.B."/>
            <person name="Clum A."/>
            <person name="Lindquist E."/>
            <person name="Daum C."/>
            <person name="Ramamoorthy G.K."/>
            <person name="Gryganskyi A."/>
            <person name="Culley D."/>
            <person name="Magnuson J.K."/>
            <person name="James T.Y."/>
            <person name="O'Malley M.A."/>
            <person name="Stajich J.E."/>
            <person name="Spatafora J.W."/>
            <person name="Visel A."/>
            <person name="Grigoriev I.V."/>
        </authorList>
    </citation>
    <scope>NUCLEOTIDE SEQUENCE [LARGE SCALE GENOMIC DNA]</scope>
    <source>
        <strain evidence="2 3">NRRL 3301</strain>
    </source>
</reference>
<feature type="region of interest" description="Disordered" evidence="1">
    <location>
        <begin position="44"/>
        <end position="73"/>
    </location>
</feature>
<organism evidence="2 3">
    <name type="scientific">Hesseltinella vesiculosa</name>
    <dbReference type="NCBI Taxonomy" id="101127"/>
    <lineage>
        <taxon>Eukaryota</taxon>
        <taxon>Fungi</taxon>
        <taxon>Fungi incertae sedis</taxon>
        <taxon>Mucoromycota</taxon>
        <taxon>Mucoromycotina</taxon>
        <taxon>Mucoromycetes</taxon>
        <taxon>Mucorales</taxon>
        <taxon>Cunninghamellaceae</taxon>
        <taxon>Hesseltinella</taxon>
    </lineage>
</organism>
<sequence length="171" mass="19096">MSSNNTSLKDLLEKILTTLQTQGSTQIRILNDLKLIKQQLSQHEQESQIGGNSDATRTLIPKPSTSGMPSTAEKKECINQLLKEQNEGVEPVSSTVDALYQCCKNASLAPIDRKHDCGLLPYDETWKELSLATVLDLESSLKKYLKCMSNPILHPDQFAKKPTAHHIFFQT</sequence>
<comment type="caution">
    <text evidence="2">The sequence shown here is derived from an EMBL/GenBank/DDBJ whole genome shotgun (WGS) entry which is preliminary data.</text>
</comment>
<dbReference type="Proteomes" id="UP000242146">
    <property type="component" value="Unassembled WGS sequence"/>
</dbReference>
<keyword evidence="3" id="KW-1185">Reference proteome</keyword>
<feature type="compositionally biased region" description="Polar residues" evidence="1">
    <location>
        <begin position="44"/>
        <end position="56"/>
    </location>
</feature>
<proteinExistence type="predicted"/>
<evidence type="ECO:0000313" key="3">
    <source>
        <dbReference type="Proteomes" id="UP000242146"/>
    </source>
</evidence>
<evidence type="ECO:0000256" key="1">
    <source>
        <dbReference type="SAM" id="MobiDB-lite"/>
    </source>
</evidence>
<name>A0A1X2GM55_9FUNG</name>
<gene>
    <name evidence="2" type="ORF">DM01DRAFT_97132</name>
</gene>
<dbReference type="AlphaFoldDB" id="A0A1X2GM55"/>
<dbReference type="EMBL" id="MCGT01000009">
    <property type="protein sequence ID" value="ORX56986.1"/>
    <property type="molecule type" value="Genomic_DNA"/>
</dbReference>